<comment type="similarity">
    <text evidence="2">Belongs to the acyltransferase 3 family.</text>
</comment>
<protein>
    <submittedName>
        <fullName evidence="9">Acyltransferase</fullName>
    </submittedName>
</protein>
<dbReference type="GO" id="GO:0016413">
    <property type="term" value="F:O-acetyltransferase activity"/>
    <property type="evidence" value="ECO:0007669"/>
    <property type="project" value="TreeGrafter"/>
</dbReference>
<feature type="transmembrane region" description="Helical" evidence="7">
    <location>
        <begin position="82"/>
        <end position="100"/>
    </location>
</feature>
<evidence type="ECO:0000256" key="3">
    <source>
        <dbReference type="ARBA" id="ARBA00022475"/>
    </source>
</evidence>
<organism evidence="9 10">
    <name type="scientific">Streptococcus gallolyticus</name>
    <dbReference type="NCBI Taxonomy" id="315405"/>
    <lineage>
        <taxon>Bacteria</taxon>
        <taxon>Bacillati</taxon>
        <taxon>Bacillota</taxon>
        <taxon>Bacilli</taxon>
        <taxon>Lactobacillales</taxon>
        <taxon>Streptococcaceae</taxon>
        <taxon>Streptococcus</taxon>
    </lineage>
</organism>
<dbReference type="PANTHER" id="PTHR40074:SF2">
    <property type="entry name" value="O-ACETYLTRANSFERASE WECH"/>
    <property type="match status" value="1"/>
</dbReference>
<feature type="transmembrane region" description="Helical" evidence="7">
    <location>
        <begin position="120"/>
        <end position="140"/>
    </location>
</feature>
<feature type="transmembrane region" description="Helical" evidence="7">
    <location>
        <begin position="160"/>
        <end position="181"/>
    </location>
</feature>
<sequence>MLKIALSFKVDNGCQVNLTEGAAILPTEAKKKKRYLYEVDLMRCIFIFGVLINHVSSLFTNAVSKSSGAYEFFTATHLMPHFTRMGFMFVTGLVLFLGNYKKDHLDVVPFWIKRFKGSGIPYVFWNGFYILITLLVMGSFAFPEWLGEWGDALLHGNRFYLYYILVTMQLYLIFPIMLWLYKRFVNRHNLIISISALIQLLFLFYIKYIFPHQDHTNWPYLFRSYGMFVLTYQFYFMAGAYVSIHYDKVTTLLMTYQKRIYAITACLSLGTIGLYYYNTKILGLSRHYAHLVHQPYMMIYAIFMITTIFALSLHYAKNREKPSLQWLRRSVDLSSKLSFGIYLTQTASLAIFGLVIDWINPYLSDVALALLFPLGYLLVLGGAWLISYFCYKVSPFGILIGRPNHIKKGN</sequence>
<keyword evidence="4 7" id="KW-0812">Transmembrane</keyword>
<keyword evidence="5 7" id="KW-1133">Transmembrane helix</keyword>
<dbReference type="EMBL" id="SVAF01000036">
    <property type="protein sequence ID" value="MBE6165497.1"/>
    <property type="molecule type" value="Genomic_DNA"/>
</dbReference>
<feature type="transmembrane region" description="Helical" evidence="7">
    <location>
        <begin position="368"/>
        <end position="391"/>
    </location>
</feature>
<keyword evidence="3" id="KW-1003">Cell membrane</keyword>
<feature type="transmembrane region" description="Helical" evidence="7">
    <location>
        <begin position="222"/>
        <end position="244"/>
    </location>
</feature>
<feature type="transmembrane region" description="Helical" evidence="7">
    <location>
        <begin position="41"/>
        <end position="62"/>
    </location>
</feature>
<dbReference type="Pfam" id="PF01757">
    <property type="entry name" value="Acyl_transf_3"/>
    <property type="match status" value="1"/>
</dbReference>
<reference evidence="9" key="1">
    <citation type="submission" date="2019-04" db="EMBL/GenBank/DDBJ databases">
        <title>Evolution of Biomass-Degrading Anaerobic Consortia Revealed by Metagenomics.</title>
        <authorList>
            <person name="Peng X."/>
        </authorList>
    </citation>
    <scope>NUCLEOTIDE SEQUENCE</scope>
    <source>
        <strain evidence="9">SIG195</strain>
    </source>
</reference>
<dbReference type="Proteomes" id="UP000700800">
    <property type="component" value="Unassembled WGS sequence"/>
</dbReference>
<gene>
    <name evidence="9" type="ORF">E7156_09490</name>
</gene>
<accession>A0A928ABB1</accession>
<proteinExistence type="inferred from homology"/>
<comment type="subcellular location">
    <subcellularLocation>
        <location evidence="1">Cell membrane</location>
        <topology evidence="1">Multi-pass membrane protein</topology>
    </subcellularLocation>
</comment>
<evidence type="ECO:0000256" key="5">
    <source>
        <dbReference type="ARBA" id="ARBA00022989"/>
    </source>
</evidence>
<comment type="caution">
    <text evidence="9">The sequence shown here is derived from an EMBL/GenBank/DDBJ whole genome shotgun (WGS) entry which is preliminary data.</text>
</comment>
<keyword evidence="9" id="KW-0808">Transferase</keyword>
<name>A0A928ABB1_9STRE</name>
<feature type="transmembrane region" description="Helical" evidence="7">
    <location>
        <begin position="297"/>
        <end position="316"/>
    </location>
</feature>
<keyword evidence="6 7" id="KW-0472">Membrane</keyword>
<dbReference type="GO" id="GO:0009246">
    <property type="term" value="P:enterobacterial common antigen biosynthetic process"/>
    <property type="evidence" value="ECO:0007669"/>
    <property type="project" value="TreeGrafter"/>
</dbReference>
<evidence type="ECO:0000256" key="2">
    <source>
        <dbReference type="ARBA" id="ARBA00007400"/>
    </source>
</evidence>
<evidence type="ECO:0000256" key="4">
    <source>
        <dbReference type="ARBA" id="ARBA00022692"/>
    </source>
</evidence>
<evidence type="ECO:0000256" key="6">
    <source>
        <dbReference type="ARBA" id="ARBA00023136"/>
    </source>
</evidence>
<feature type="transmembrane region" description="Helical" evidence="7">
    <location>
        <begin position="337"/>
        <end position="356"/>
    </location>
</feature>
<feature type="transmembrane region" description="Helical" evidence="7">
    <location>
        <begin position="260"/>
        <end position="277"/>
    </location>
</feature>
<evidence type="ECO:0000256" key="1">
    <source>
        <dbReference type="ARBA" id="ARBA00004651"/>
    </source>
</evidence>
<dbReference type="GO" id="GO:0005886">
    <property type="term" value="C:plasma membrane"/>
    <property type="evidence" value="ECO:0007669"/>
    <property type="project" value="UniProtKB-SubCell"/>
</dbReference>
<evidence type="ECO:0000259" key="8">
    <source>
        <dbReference type="Pfam" id="PF01757"/>
    </source>
</evidence>
<evidence type="ECO:0000256" key="7">
    <source>
        <dbReference type="SAM" id="Phobius"/>
    </source>
</evidence>
<keyword evidence="9" id="KW-0012">Acyltransferase</keyword>
<feature type="transmembrane region" description="Helical" evidence="7">
    <location>
        <begin position="190"/>
        <end position="210"/>
    </location>
</feature>
<dbReference type="AlphaFoldDB" id="A0A928ABB1"/>
<dbReference type="InterPro" id="IPR002656">
    <property type="entry name" value="Acyl_transf_3_dom"/>
</dbReference>
<evidence type="ECO:0000313" key="9">
    <source>
        <dbReference type="EMBL" id="MBE6165497.1"/>
    </source>
</evidence>
<feature type="domain" description="Acyltransferase 3" evidence="8">
    <location>
        <begin position="37"/>
        <end position="387"/>
    </location>
</feature>
<dbReference type="PANTHER" id="PTHR40074">
    <property type="entry name" value="O-ACETYLTRANSFERASE WECH"/>
    <property type="match status" value="1"/>
</dbReference>
<evidence type="ECO:0000313" key="10">
    <source>
        <dbReference type="Proteomes" id="UP000700800"/>
    </source>
</evidence>